<proteinExistence type="predicted"/>
<accession>A0A174NG94</accession>
<protein>
    <submittedName>
        <fullName evidence="1">Uncharacterized protein</fullName>
    </submittedName>
</protein>
<evidence type="ECO:0000313" key="2">
    <source>
        <dbReference type="Proteomes" id="UP000095413"/>
    </source>
</evidence>
<name>A0A174NG94_9FIRM</name>
<evidence type="ECO:0000313" key="1">
    <source>
        <dbReference type="EMBL" id="CUP47712.1"/>
    </source>
</evidence>
<gene>
    <name evidence="1" type="ORF">ERS852533_01474</name>
</gene>
<dbReference type="AlphaFoldDB" id="A0A174NG94"/>
<sequence>MIMGKEFAGKVTPRRVWDSITLWTFQSKFLNKERKLMTMLSCPKCGILKQGVPDDIDKYADEILDKM</sequence>
<dbReference type="Proteomes" id="UP000095413">
    <property type="component" value="Unassembled WGS sequence"/>
</dbReference>
<organism evidence="1 2">
    <name type="scientific">Blautia obeum</name>
    <dbReference type="NCBI Taxonomy" id="40520"/>
    <lineage>
        <taxon>Bacteria</taxon>
        <taxon>Bacillati</taxon>
        <taxon>Bacillota</taxon>
        <taxon>Clostridia</taxon>
        <taxon>Lachnospirales</taxon>
        <taxon>Lachnospiraceae</taxon>
        <taxon>Blautia</taxon>
    </lineage>
</organism>
<dbReference type="EMBL" id="CZBA01000007">
    <property type="protein sequence ID" value="CUP47712.1"/>
    <property type="molecule type" value="Genomic_DNA"/>
</dbReference>
<dbReference type="RefSeq" id="WP_055055882.1">
    <property type="nucleotide sequence ID" value="NZ_JAAIPQ010000040.1"/>
</dbReference>
<reference evidence="1 2" key="1">
    <citation type="submission" date="2015-09" db="EMBL/GenBank/DDBJ databases">
        <authorList>
            <consortium name="Pathogen Informatics"/>
        </authorList>
    </citation>
    <scope>NUCLEOTIDE SEQUENCE [LARGE SCALE GENOMIC DNA]</scope>
    <source>
        <strain evidence="1 2">2789STDY5834921</strain>
    </source>
</reference>